<proteinExistence type="predicted"/>
<evidence type="ECO:0000313" key="2">
    <source>
        <dbReference type="EMBL" id="KAJ1372783.1"/>
    </source>
</evidence>
<keyword evidence="3" id="KW-1185">Reference proteome</keyword>
<feature type="region of interest" description="Disordered" evidence="1">
    <location>
        <begin position="16"/>
        <end position="52"/>
    </location>
</feature>
<dbReference type="EMBL" id="JAHQIW010007185">
    <property type="protein sequence ID" value="KAJ1372783.1"/>
    <property type="molecule type" value="Genomic_DNA"/>
</dbReference>
<dbReference type="Proteomes" id="UP001196413">
    <property type="component" value="Unassembled WGS sequence"/>
</dbReference>
<protein>
    <submittedName>
        <fullName evidence="2">Uncharacterized protein</fullName>
    </submittedName>
</protein>
<sequence>MSGRVLRVREFCLKQPEGDEVTPYSSEEGLDEKEVKRDTTDTEDEDDDDYELPPWILSTRQQPNTDVQAMALTSHKPSYCTSRTGISPFMRSNEGIANRFEQHDSQLNIRKHPYDTLVTPQVIRPERQENAIPWKRSRKAFMPFERNMDRVHHSFEGRGV</sequence>
<organism evidence="2 3">
    <name type="scientific">Parelaphostrongylus tenuis</name>
    <name type="common">Meningeal worm</name>
    <dbReference type="NCBI Taxonomy" id="148309"/>
    <lineage>
        <taxon>Eukaryota</taxon>
        <taxon>Metazoa</taxon>
        <taxon>Ecdysozoa</taxon>
        <taxon>Nematoda</taxon>
        <taxon>Chromadorea</taxon>
        <taxon>Rhabditida</taxon>
        <taxon>Rhabditina</taxon>
        <taxon>Rhabditomorpha</taxon>
        <taxon>Strongyloidea</taxon>
        <taxon>Metastrongylidae</taxon>
        <taxon>Parelaphostrongylus</taxon>
    </lineage>
</organism>
<feature type="compositionally biased region" description="Acidic residues" evidence="1">
    <location>
        <begin position="41"/>
        <end position="51"/>
    </location>
</feature>
<dbReference type="AlphaFoldDB" id="A0AAD5RB92"/>
<gene>
    <name evidence="2" type="ORF">KIN20_035039</name>
</gene>
<reference evidence="2" key="1">
    <citation type="submission" date="2021-06" db="EMBL/GenBank/DDBJ databases">
        <title>Parelaphostrongylus tenuis whole genome reference sequence.</title>
        <authorList>
            <person name="Garwood T.J."/>
            <person name="Larsen P.A."/>
            <person name="Fountain-Jones N.M."/>
            <person name="Garbe J.R."/>
            <person name="Macchietto M.G."/>
            <person name="Kania S.A."/>
            <person name="Gerhold R.W."/>
            <person name="Richards J.E."/>
            <person name="Wolf T.M."/>
        </authorList>
    </citation>
    <scope>NUCLEOTIDE SEQUENCE</scope>
    <source>
        <strain evidence="2">MNPRO001-30</strain>
        <tissue evidence="2">Meninges</tissue>
    </source>
</reference>
<comment type="caution">
    <text evidence="2">The sequence shown here is derived from an EMBL/GenBank/DDBJ whole genome shotgun (WGS) entry which is preliminary data.</text>
</comment>
<name>A0AAD5RB92_PARTN</name>
<evidence type="ECO:0000313" key="3">
    <source>
        <dbReference type="Proteomes" id="UP001196413"/>
    </source>
</evidence>
<accession>A0AAD5RB92</accession>
<evidence type="ECO:0000256" key="1">
    <source>
        <dbReference type="SAM" id="MobiDB-lite"/>
    </source>
</evidence>